<keyword evidence="3" id="KW-1185">Reference proteome</keyword>
<dbReference type="EMBL" id="VCEA01000001">
    <property type="protein sequence ID" value="KAB0359217.1"/>
    <property type="molecule type" value="Genomic_DNA"/>
</dbReference>
<dbReference type="AlphaFoldDB" id="A0A5N3WDT5"/>
<proteinExistence type="predicted"/>
<sequence>MGARLGRRAGPDTGSEAGAAAGCGPIQSTLHEQRPERARHLRRLLRQLSTPAEGRLGSPGPCLGQPGLLDPPQLASPT</sequence>
<evidence type="ECO:0000313" key="2">
    <source>
        <dbReference type="EMBL" id="KAB0359217.1"/>
    </source>
</evidence>
<feature type="region of interest" description="Disordered" evidence="1">
    <location>
        <begin position="1"/>
        <end position="78"/>
    </location>
</feature>
<feature type="compositionally biased region" description="Low complexity" evidence="1">
    <location>
        <begin position="56"/>
        <end position="78"/>
    </location>
</feature>
<dbReference type="Proteomes" id="UP000326458">
    <property type="component" value="Unassembled WGS sequence"/>
</dbReference>
<comment type="caution">
    <text evidence="2">The sequence shown here is derived from an EMBL/GenBank/DDBJ whole genome shotgun (WGS) entry which is preliminary data.</text>
</comment>
<name>A0A5N3WDT5_MUNMU</name>
<gene>
    <name evidence="2" type="ORF">FD754_003373</name>
</gene>
<reference evidence="2 3" key="1">
    <citation type="submission" date="2019-06" db="EMBL/GenBank/DDBJ databases">
        <title>Discovery of a novel chromosome fission-fusion reversal in muntjac.</title>
        <authorList>
            <person name="Mudd A.B."/>
            <person name="Bredeson J.V."/>
            <person name="Baum R."/>
            <person name="Hockemeyer D."/>
            <person name="Rokhsar D.S."/>
        </authorList>
    </citation>
    <scope>NUCLEOTIDE SEQUENCE [LARGE SCALE GENOMIC DNA]</scope>
    <source>
        <strain evidence="2">UTSW_UCB_Mm</strain>
        <tissue evidence="2">Fibroblast cell line</tissue>
    </source>
</reference>
<accession>A0A5N3WDT5</accession>
<evidence type="ECO:0000313" key="3">
    <source>
        <dbReference type="Proteomes" id="UP000326458"/>
    </source>
</evidence>
<protein>
    <submittedName>
        <fullName evidence="2">Uncharacterized protein</fullName>
    </submittedName>
</protein>
<organism evidence="2 3">
    <name type="scientific">Muntiacus muntjak</name>
    <name type="common">Barking deer</name>
    <name type="synonym">Indian muntjac</name>
    <dbReference type="NCBI Taxonomy" id="9888"/>
    <lineage>
        <taxon>Eukaryota</taxon>
        <taxon>Metazoa</taxon>
        <taxon>Chordata</taxon>
        <taxon>Craniata</taxon>
        <taxon>Vertebrata</taxon>
        <taxon>Euteleostomi</taxon>
        <taxon>Mammalia</taxon>
        <taxon>Eutheria</taxon>
        <taxon>Laurasiatheria</taxon>
        <taxon>Artiodactyla</taxon>
        <taxon>Ruminantia</taxon>
        <taxon>Pecora</taxon>
        <taxon>Cervidae</taxon>
        <taxon>Muntiacinae</taxon>
        <taxon>Muntiacus</taxon>
    </lineage>
</organism>
<evidence type="ECO:0000256" key="1">
    <source>
        <dbReference type="SAM" id="MobiDB-lite"/>
    </source>
</evidence>